<dbReference type="RefSeq" id="WP_255131764.1">
    <property type="nucleotide sequence ID" value="NZ_JANDBC010000001.1"/>
</dbReference>
<dbReference type="Proteomes" id="UP001139125">
    <property type="component" value="Unassembled WGS sequence"/>
</dbReference>
<gene>
    <name evidence="1" type="ORF">NM125_00485</name>
</gene>
<evidence type="ECO:0000313" key="2">
    <source>
        <dbReference type="Proteomes" id="UP001139125"/>
    </source>
</evidence>
<dbReference type="EMBL" id="JANDBC010000001">
    <property type="protein sequence ID" value="MCP9290049.1"/>
    <property type="molecule type" value="Genomic_DNA"/>
</dbReference>
<reference evidence="1" key="1">
    <citation type="submission" date="2022-06" db="EMBL/GenBank/DDBJ databases">
        <title>Gracilimonas sp. CAU 1638 isolated from sea sediment.</title>
        <authorList>
            <person name="Kim W."/>
        </authorList>
    </citation>
    <scope>NUCLEOTIDE SEQUENCE</scope>
    <source>
        <strain evidence="1">CAU 1638</strain>
    </source>
</reference>
<name>A0A9X2L0Q9_9BACT</name>
<protein>
    <recommendedName>
        <fullName evidence="3">Lipoprotein</fullName>
    </recommendedName>
</protein>
<evidence type="ECO:0000313" key="1">
    <source>
        <dbReference type="EMBL" id="MCP9290049.1"/>
    </source>
</evidence>
<dbReference type="AlphaFoldDB" id="A0A9X2L0Q9"/>
<accession>A0A9X2L0Q9</accession>
<dbReference type="PROSITE" id="PS51257">
    <property type="entry name" value="PROKAR_LIPOPROTEIN"/>
    <property type="match status" value="1"/>
</dbReference>
<sequence>MADMQLRTFNLCLIALIIGGCHSFSWNVPGETWILYLESADRNFRFYHHTEPDVIKITPEDGEVLYKPKNSEAKIGTYEVSGFLLDYDNYTLSMNFQDEIIEYRIISVESSKLTLRRNDTLYSFKPIDGDWYTPEQIQKLNQ</sequence>
<organism evidence="1 2">
    <name type="scientific">Gracilimonas sediminicola</name>
    <dbReference type="NCBI Taxonomy" id="2952158"/>
    <lineage>
        <taxon>Bacteria</taxon>
        <taxon>Pseudomonadati</taxon>
        <taxon>Balneolota</taxon>
        <taxon>Balneolia</taxon>
        <taxon>Balneolales</taxon>
        <taxon>Balneolaceae</taxon>
        <taxon>Gracilimonas</taxon>
    </lineage>
</organism>
<proteinExistence type="predicted"/>
<evidence type="ECO:0008006" key="3">
    <source>
        <dbReference type="Google" id="ProtNLM"/>
    </source>
</evidence>
<keyword evidence="2" id="KW-1185">Reference proteome</keyword>
<comment type="caution">
    <text evidence="1">The sequence shown here is derived from an EMBL/GenBank/DDBJ whole genome shotgun (WGS) entry which is preliminary data.</text>
</comment>